<protein>
    <submittedName>
        <fullName evidence="1">Uncharacterized protein</fullName>
    </submittedName>
</protein>
<evidence type="ECO:0000313" key="1">
    <source>
        <dbReference type="EMBL" id="JAE33883.1"/>
    </source>
</evidence>
<reference evidence="1" key="2">
    <citation type="journal article" date="2015" name="Data Brief">
        <title>Shoot transcriptome of the giant reed, Arundo donax.</title>
        <authorList>
            <person name="Barrero R.A."/>
            <person name="Guerrero F.D."/>
            <person name="Moolhuijzen P."/>
            <person name="Goolsby J.A."/>
            <person name="Tidwell J."/>
            <person name="Bellgard S.E."/>
            <person name="Bellgard M.I."/>
        </authorList>
    </citation>
    <scope>NUCLEOTIDE SEQUENCE</scope>
    <source>
        <tissue evidence="1">Shoot tissue taken approximately 20 cm above the soil surface</tissue>
    </source>
</reference>
<sequence length="15" mass="1653">MSVIMTVFGWPEQAG</sequence>
<dbReference type="EMBL" id="GBRH01164013">
    <property type="protein sequence ID" value="JAE33883.1"/>
    <property type="molecule type" value="Transcribed_RNA"/>
</dbReference>
<organism evidence="1">
    <name type="scientific">Arundo donax</name>
    <name type="common">Giant reed</name>
    <name type="synonym">Donax arundinaceus</name>
    <dbReference type="NCBI Taxonomy" id="35708"/>
    <lineage>
        <taxon>Eukaryota</taxon>
        <taxon>Viridiplantae</taxon>
        <taxon>Streptophyta</taxon>
        <taxon>Embryophyta</taxon>
        <taxon>Tracheophyta</taxon>
        <taxon>Spermatophyta</taxon>
        <taxon>Magnoliopsida</taxon>
        <taxon>Liliopsida</taxon>
        <taxon>Poales</taxon>
        <taxon>Poaceae</taxon>
        <taxon>PACMAD clade</taxon>
        <taxon>Arundinoideae</taxon>
        <taxon>Arundineae</taxon>
        <taxon>Arundo</taxon>
    </lineage>
</organism>
<name>A0A0A9HLU9_ARUDO</name>
<reference evidence="1" key="1">
    <citation type="submission" date="2014-09" db="EMBL/GenBank/DDBJ databases">
        <authorList>
            <person name="Magalhaes I.L.F."/>
            <person name="Oliveira U."/>
            <person name="Santos F.R."/>
            <person name="Vidigal T.H.D.A."/>
            <person name="Brescovit A.D."/>
            <person name="Santos A.J."/>
        </authorList>
    </citation>
    <scope>NUCLEOTIDE SEQUENCE</scope>
    <source>
        <tissue evidence="1">Shoot tissue taken approximately 20 cm above the soil surface</tissue>
    </source>
</reference>
<accession>A0A0A9HLU9</accession>
<proteinExistence type="predicted"/>